<evidence type="ECO:0000313" key="3">
    <source>
        <dbReference type="EMBL" id="QLG49644.1"/>
    </source>
</evidence>
<organism evidence="3 4">
    <name type="scientific">Natrinema halophilum</name>
    <dbReference type="NCBI Taxonomy" id="1699371"/>
    <lineage>
        <taxon>Archaea</taxon>
        <taxon>Methanobacteriati</taxon>
        <taxon>Methanobacteriota</taxon>
        <taxon>Stenosarchaea group</taxon>
        <taxon>Halobacteria</taxon>
        <taxon>Halobacteriales</taxon>
        <taxon>Natrialbaceae</taxon>
        <taxon>Natrinema</taxon>
    </lineage>
</organism>
<gene>
    <name evidence="3" type="ORF">HYG82_12615</name>
</gene>
<name>A0A7D5KSQ9_9EURY</name>
<dbReference type="KEGG" id="haly:HYG82_12615"/>
<dbReference type="Pfam" id="PF16169">
    <property type="entry name" value="DUF4872"/>
    <property type="match status" value="1"/>
</dbReference>
<protein>
    <submittedName>
        <fullName evidence="3">BtrH N-terminal domain-containing protein</fullName>
    </submittedName>
</protein>
<dbReference type="Gene3D" id="3.90.70.10">
    <property type="entry name" value="Cysteine proteinases"/>
    <property type="match status" value="1"/>
</dbReference>
<sequence length="323" mass="34989">MLTEYQHASGDHCGSASLRNLATYYEWGVDEASCFGLGAGIGFEYDESGPASRTILGRSAHLEAAFFETLGISIAQTDGQSKDAAWDALEIQVESGPVLCFVDLFYLPYFGSDTHFGPHTVVVIDMDDDSVTISDSEFAEPQTVSRTTFDDAWSSDHGFWPLERRWLAVENPTPTVATDTATLAAIELAAETMEDGGKPESGVGAIRTFADDLPAWTTCDDVRWTARFAYQNIERRGTGGGAFRRLYATFLDTLGADAGLDPGFGERMHRIADGWTSLGSILKAVSDADGAAERTEYLTEASDFAHDLADREEALFADLAKAV</sequence>
<dbReference type="RefSeq" id="WP_179261392.1">
    <property type="nucleotide sequence ID" value="NZ_CP058601.1"/>
</dbReference>
<feature type="domain" description="DUF4872" evidence="2">
    <location>
        <begin position="152"/>
        <end position="319"/>
    </location>
</feature>
<dbReference type="EMBL" id="CP058601">
    <property type="protein sequence ID" value="QLG49644.1"/>
    <property type="molecule type" value="Genomic_DNA"/>
</dbReference>
<dbReference type="AlphaFoldDB" id="A0A7D5KSQ9"/>
<accession>A0A7D5KSQ9</accession>
<proteinExistence type="predicted"/>
<dbReference type="Proteomes" id="UP000509241">
    <property type="component" value="Chromosome"/>
</dbReference>
<dbReference type="Pfam" id="PF14399">
    <property type="entry name" value="BtrH_N"/>
    <property type="match status" value="1"/>
</dbReference>
<evidence type="ECO:0000259" key="1">
    <source>
        <dbReference type="Pfam" id="PF14399"/>
    </source>
</evidence>
<reference evidence="3 4" key="1">
    <citation type="submission" date="2020-07" db="EMBL/GenBank/DDBJ databases">
        <authorList>
            <person name="Cui H."/>
        </authorList>
    </citation>
    <scope>NUCLEOTIDE SEQUENCE [LARGE SCALE GENOMIC DNA]</scope>
    <source>
        <strain evidence="3 4">YPL8</strain>
    </source>
</reference>
<dbReference type="GeneID" id="56034148"/>
<feature type="domain" description="Butirosin biosynthesis protein H N-terminal" evidence="1">
    <location>
        <begin position="12"/>
        <end position="135"/>
    </location>
</feature>
<dbReference type="InterPro" id="IPR026935">
    <property type="entry name" value="BtrH_N"/>
</dbReference>
<dbReference type="OrthoDB" id="197150at2157"/>
<dbReference type="InterPro" id="IPR032369">
    <property type="entry name" value="DUF4872"/>
</dbReference>
<keyword evidence="4" id="KW-1185">Reference proteome</keyword>
<evidence type="ECO:0000259" key="2">
    <source>
        <dbReference type="Pfam" id="PF16169"/>
    </source>
</evidence>
<evidence type="ECO:0000313" key="4">
    <source>
        <dbReference type="Proteomes" id="UP000509241"/>
    </source>
</evidence>